<evidence type="ECO:0000256" key="4">
    <source>
        <dbReference type="ARBA" id="ARBA00023180"/>
    </source>
</evidence>
<comment type="subcellular location">
    <subcellularLocation>
        <location evidence="1">Membrane</location>
    </subcellularLocation>
</comment>
<organism evidence="9 10">
    <name type="scientific">Chrysochloris asiatica</name>
    <name type="common">Cape golden mole</name>
    <dbReference type="NCBI Taxonomy" id="185453"/>
    <lineage>
        <taxon>Eukaryota</taxon>
        <taxon>Metazoa</taxon>
        <taxon>Chordata</taxon>
        <taxon>Craniata</taxon>
        <taxon>Vertebrata</taxon>
        <taxon>Euteleostomi</taxon>
        <taxon>Mammalia</taxon>
        <taxon>Eutheria</taxon>
        <taxon>Afrotheria</taxon>
        <taxon>Chrysochloridae</taxon>
        <taxon>Chrysochlorinae</taxon>
        <taxon>Chrysochloris</taxon>
    </lineage>
</organism>
<dbReference type="InterPro" id="IPR013783">
    <property type="entry name" value="Ig-like_fold"/>
</dbReference>
<evidence type="ECO:0000256" key="7">
    <source>
        <dbReference type="SAM" id="SignalP"/>
    </source>
</evidence>
<keyword evidence="6" id="KW-0812">Transmembrane</keyword>
<feature type="domain" description="Ig-like" evidence="8">
    <location>
        <begin position="136"/>
        <end position="210"/>
    </location>
</feature>
<dbReference type="PROSITE" id="PS50835">
    <property type="entry name" value="IG_LIKE"/>
    <property type="match status" value="1"/>
</dbReference>
<keyword evidence="3 6" id="KW-0472">Membrane</keyword>
<reference evidence="10" key="1">
    <citation type="submission" date="2025-08" db="UniProtKB">
        <authorList>
            <consortium name="RefSeq"/>
        </authorList>
    </citation>
    <scope>IDENTIFICATION</scope>
    <source>
        <tissue evidence="10">Spleen</tissue>
    </source>
</reference>
<feature type="signal peptide" evidence="7">
    <location>
        <begin position="1"/>
        <end position="16"/>
    </location>
</feature>
<keyword evidence="6" id="KW-1133">Transmembrane helix</keyword>
<keyword evidence="4" id="KW-0325">Glycoprotein</keyword>
<gene>
    <name evidence="10" type="primary">SLAMF9</name>
</gene>
<dbReference type="OrthoDB" id="9427418at2759"/>
<dbReference type="PANTHER" id="PTHR12080">
    <property type="entry name" value="SIGNALING LYMPHOCYTIC ACTIVATION MOLECULE"/>
    <property type="match status" value="1"/>
</dbReference>
<dbReference type="GO" id="GO:0009897">
    <property type="term" value="C:external side of plasma membrane"/>
    <property type="evidence" value="ECO:0007669"/>
    <property type="project" value="TreeGrafter"/>
</dbReference>
<dbReference type="Gene3D" id="2.60.40.10">
    <property type="entry name" value="Immunoglobulins"/>
    <property type="match status" value="2"/>
</dbReference>
<evidence type="ECO:0000259" key="8">
    <source>
        <dbReference type="PROSITE" id="PS50835"/>
    </source>
</evidence>
<dbReference type="SUPFAM" id="SSF48726">
    <property type="entry name" value="Immunoglobulin"/>
    <property type="match status" value="1"/>
</dbReference>
<dbReference type="GO" id="GO:0042110">
    <property type="term" value="P:T cell activation"/>
    <property type="evidence" value="ECO:0007669"/>
    <property type="project" value="TreeGrafter"/>
</dbReference>
<dbReference type="InterPro" id="IPR007110">
    <property type="entry name" value="Ig-like_dom"/>
</dbReference>
<protein>
    <submittedName>
        <fullName evidence="10">LOW QUALITY PROTEIN: SLAM family member 9</fullName>
    </submittedName>
</protein>
<evidence type="ECO:0000313" key="9">
    <source>
        <dbReference type="Proteomes" id="UP000504623"/>
    </source>
</evidence>
<dbReference type="AlphaFoldDB" id="A0A9B0U734"/>
<evidence type="ECO:0000313" key="10">
    <source>
        <dbReference type="RefSeq" id="XP_006878256.1"/>
    </source>
</evidence>
<keyword evidence="2 7" id="KW-0732">Signal</keyword>
<keyword evidence="9" id="KW-1185">Reference proteome</keyword>
<dbReference type="GeneID" id="102832728"/>
<evidence type="ECO:0000256" key="5">
    <source>
        <dbReference type="SAM" id="MobiDB-lite"/>
    </source>
</evidence>
<feature type="region of interest" description="Disordered" evidence="5">
    <location>
        <begin position="266"/>
        <end position="288"/>
    </location>
</feature>
<feature type="chain" id="PRO_5038691098" evidence="7">
    <location>
        <begin position="17"/>
        <end position="288"/>
    </location>
</feature>
<evidence type="ECO:0000256" key="1">
    <source>
        <dbReference type="ARBA" id="ARBA00004370"/>
    </source>
</evidence>
<accession>A0A9B0U734</accession>
<evidence type="ECO:0000256" key="6">
    <source>
        <dbReference type="SAM" id="Phobius"/>
    </source>
</evidence>
<dbReference type="InterPro" id="IPR036179">
    <property type="entry name" value="Ig-like_dom_sf"/>
</dbReference>
<name>A0A9B0U734_CHRAS</name>
<dbReference type="CDD" id="cd16842">
    <property type="entry name" value="Ig_SLAM-like_N"/>
    <property type="match status" value="1"/>
</dbReference>
<feature type="compositionally biased region" description="Basic residues" evidence="5">
    <location>
        <begin position="266"/>
        <end position="282"/>
    </location>
</feature>
<proteinExistence type="predicted"/>
<dbReference type="PANTHER" id="PTHR12080:SF18">
    <property type="entry name" value="SLAM FAMILY MEMBER 9"/>
    <property type="match status" value="1"/>
</dbReference>
<evidence type="ECO:0000256" key="3">
    <source>
        <dbReference type="ARBA" id="ARBA00023136"/>
    </source>
</evidence>
<feature type="transmembrane region" description="Helical" evidence="6">
    <location>
        <begin position="236"/>
        <end position="257"/>
    </location>
</feature>
<sequence length="288" mass="32284">MEALAWLVLLLLLLEGDQRGLWRWYGSEEVVAILQESISLPLEIPSHEEVESICWFSHIPLAIVVAGKEGNPAVITVTNPRYQGRVSFLDPRYSLQINNLSWEDAGPYQAQVNLRTSQISVMQHYNLRLYRRLLEPRVTVNFEISGEDACNISLMCSMETADMDVTYSWTAYGGSIDTVHEGPALSTFWRPGDNAPSYTCRASNPISNISSRLIRAGFFCADPGFLSEKASSSFCLLVKGLLLLLLLVTLAVGLWVVGVQKRHQVPKTKPLRRNRMKLKKNFGRPTAS</sequence>
<dbReference type="InterPro" id="IPR015631">
    <property type="entry name" value="CD2/SLAM_rcpt"/>
</dbReference>
<dbReference type="Proteomes" id="UP000504623">
    <property type="component" value="Unplaced"/>
</dbReference>
<dbReference type="CTD" id="89886"/>
<evidence type="ECO:0000256" key="2">
    <source>
        <dbReference type="ARBA" id="ARBA00022729"/>
    </source>
</evidence>
<dbReference type="RefSeq" id="XP_006878256.1">
    <property type="nucleotide sequence ID" value="XM_006878194.1"/>
</dbReference>